<dbReference type="GO" id="GO:0000976">
    <property type="term" value="F:transcription cis-regulatory region binding"/>
    <property type="evidence" value="ECO:0007669"/>
    <property type="project" value="TreeGrafter"/>
</dbReference>
<evidence type="ECO:0000259" key="6">
    <source>
        <dbReference type="PROSITE" id="PS50977"/>
    </source>
</evidence>
<evidence type="ECO:0000313" key="7">
    <source>
        <dbReference type="EMBL" id="RMB12125.1"/>
    </source>
</evidence>
<dbReference type="InterPro" id="IPR050109">
    <property type="entry name" value="HTH-type_TetR-like_transc_reg"/>
</dbReference>
<dbReference type="Gene3D" id="1.10.357.10">
    <property type="entry name" value="Tetracycline Repressor, domain 2"/>
    <property type="match status" value="1"/>
</dbReference>
<evidence type="ECO:0000256" key="5">
    <source>
        <dbReference type="SAM" id="MobiDB-lite"/>
    </source>
</evidence>
<keyword evidence="1" id="KW-0805">Transcription regulation</keyword>
<dbReference type="GO" id="GO:0003700">
    <property type="term" value="F:DNA-binding transcription factor activity"/>
    <property type="evidence" value="ECO:0007669"/>
    <property type="project" value="TreeGrafter"/>
</dbReference>
<evidence type="ECO:0000256" key="4">
    <source>
        <dbReference type="PROSITE-ProRule" id="PRU00335"/>
    </source>
</evidence>
<reference evidence="7 8" key="1">
    <citation type="submission" date="2018-10" db="EMBL/GenBank/DDBJ databases">
        <title>Genomic Encyclopedia of Archaeal and Bacterial Type Strains, Phase II (KMG-II): from individual species to whole genera.</title>
        <authorList>
            <person name="Goeker M."/>
        </authorList>
    </citation>
    <scope>NUCLEOTIDE SEQUENCE [LARGE SCALE GENOMIC DNA]</scope>
    <source>
        <strain evidence="7 8">DSM 25217</strain>
    </source>
</reference>
<keyword evidence="8" id="KW-1185">Reference proteome</keyword>
<feature type="DNA-binding region" description="H-T-H motif" evidence="4">
    <location>
        <begin position="56"/>
        <end position="75"/>
    </location>
</feature>
<dbReference type="PANTHER" id="PTHR30055:SF234">
    <property type="entry name" value="HTH-TYPE TRANSCRIPTIONAL REGULATOR BETI"/>
    <property type="match status" value="1"/>
</dbReference>
<dbReference type="PRINTS" id="PR00455">
    <property type="entry name" value="HTHTETR"/>
</dbReference>
<sequence>MNTDAPSPVRRRNARTGPTAAGKEIGRQAQKSASTRKMIVDAVLQCLIKYGYANTSTPRIADEAGLSRGAMMHHFSNRNTMIQAAIEYLHAKRLRAFRRAVSSLPETEPHLHDALMAYWRQVTHPLFVAFHELAVASRTDKDLERILKPAQAAFYREWYQLAVDLFPEWQSDRTSFILALNFVQSTLEGAAVRRLSHPMSGQEEEQLFDYLETCLRNLMPADLKSRTGTKRLETVSGA</sequence>
<organism evidence="7 8">
    <name type="scientific">Eilatimonas milleporae</name>
    <dbReference type="NCBI Taxonomy" id="911205"/>
    <lineage>
        <taxon>Bacteria</taxon>
        <taxon>Pseudomonadati</taxon>
        <taxon>Pseudomonadota</taxon>
        <taxon>Alphaproteobacteria</taxon>
        <taxon>Kordiimonadales</taxon>
        <taxon>Kordiimonadaceae</taxon>
        <taxon>Eilatimonas</taxon>
    </lineage>
</organism>
<protein>
    <submittedName>
        <fullName evidence="7">TetR family transcriptional regulator</fullName>
    </submittedName>
</protein>
<comment type="caution">
    <text evidence="7">The sequence shown here is derived from an EMBL/GenBank/DDBJ whole genome shotgun (WGS) entry which is preliminary data.</text>
</comment>
<dbReference type="Pfam" id="PF00440">
    <property type="entry name" value="TetR_N"/>
    <property type="match status" value="1"/>
</dbReference>
<gene>
    <name evidence="7" type="ORF">BXY39_0615</name>
</gene>
<evidence type="ECO:0000256" key="2">
    <source>
        <dbReference type="ARBA" id="ARBA00023125"/>
    </source>
</evidence>
<dbReference type="InterPro" id="IPR009057">
    <property type="entry name" value="Homeodomain-like_sf"/>
</dbReference>
<dbReference type="RefSeq" id="WP_170163583.1">
    <property type="nucleotide sequence ID" value="NZ_REFR01000009.1"/>
</dbReference>
<accession>A0A3M0CT66</accession>
<dbReference type="SUPFAM" id="SSF46689">
    <property type="entry name" value="Homeodomain-like"/>
    <property type="match status" value="1"/>
</dbReference>
<dbReference type="AlphaFoldDB" id="A0A3M0CT66"/>
<keyword evidence="2 4" id="KW-0238">DNA-binding</keyword>
<dbReference type="PROSITE" id="PS50977">
    <property type="entry name" value="HTH_TETR_2"/>
    <property type="match status" value="1"/>
</dbReference>
<dbReference type="EMBL" id="REFR01000009">
    <property type="protein sequence ID" value="RMB12125.1"/>
    <property type="molecule type" value="Genomic_DNA"/>
</dbReference>
<dbReference type="Proteomes" id="UP000271227">
    <property type="component" value="Unassembled WGS sequence"/>
</dbReference>
<dbReference type="InParanoid" id="A0A3M0CT66"/>
<feature type="region of interest" description="Disordered" evidence="5">
    <location>
        <begin position="1"/>
        <end position="32"/>
    </location>
</feature>
<name>A0A3M0CT66_9PROT</name>
<dbReference type="PANTHER" id="PTHR30055">
    <property type="entry name" value="HTH-TYPE TRANSCRIPTIONAL REGULATOR RUTR"/>
    <property type="match status" value="1"/>
</dbReference>
<evidence type="ECO:0000256" key="3">
    <source>
        <dbReference type="ARBA" id="ARBA00023163"/>
    </source>
</evidence>
<dbReference type="InterPro" id="IPR001647">
    <property type="entry name" value="HTH_TetR"/>
</dbReference>
<keyword evidence="3" id="KW-0804">Transcription</keyword>
<feature type="domain" description="HTH tetR-type" evidence="6">
    <location>
        <begin position="33"/>
        <end position="93"/>
    </location>
</feature>
<evidence type="ECO:0000256" key="1">
    <source>
        <dbReference type="ARBA" id="ARBA00023015"/>
    </source>
</evidence>
<evidence type="ECO:0000313" key="8">
    <source>
        <dbReference type="Proteomes" id="UP000271227"/>
    </source>
</evidence>
<proteinExistence type="predicted"/>